<name>A0A183BXE3_GLOPA</name>
<evidence type="ECO:0000313" key="2">
    <source>
        <dbReference type="Proteomes" id="UP000050741"/>
    </source>
</evidence>
<sequence>MQSLVSLVPPHGDDVTKPNSHAKVSLSSAMPTPHEIAGKSTIPAGQPPIVKSSPNSEKPTFPNPKLPTTAFYASGKQHSSLRVQQTTSSNQLASSTTSNEFHVVDAKQQQCIIQQMACKMSLNLAKTNGKLGRRFSLKMVAFELPCKAIASDDKMKKSLAEELKALNEDFINSSTSLVLLEDFIPTI</sequence>
<protein>
    <submittedName>
        <fullName evidence="3">Uncharacterized protein</fullName>
    </submittedName>
</protein>
<reference evidence="2" key="1">
    <citation type="submission" date="2014-05" db="EMBL/GenBank/DDBJ databases">
        <title>The genome and life-stage specific transcriptomes of Globodera pallida elucidate key aspects of plant parasitism by a cyst nematode.</title>
        <authorList>
            <person name="Cotton J.A."/>
            <person name="Lilley C.J."/>
            <person name="Jones L.M."/>
            <person name="Kikuchi T."/>
            <person name="Reid A.J."/>
            <person name="Thorpe P."/>
            <person name="Tsai I.J."/>
            <person name="Beasley H."/>
            <person name="Blok V."/>
            <person name="Cock P.J.A."/>
            <person name="Van den Akker S.E."/>
            <person name="Holroyd N."/>
            <person name="Hunt M."/>
            <person name="Mantelin S."/>
            <person name="Naghra H."/>
            <person name="Pain A."/>
            <person name="Palomares-Rius J.E."/>
            <person name="Zarowiecki M."/>
            <person name="Berriman M."/>
            <person name="Jones J.T."/>
            <person name="Urwin P.E."/>
        </authorList>
    </citation>
    <scope>NUCLEOTIDE SEQUENCE [LARGE SCALE GENOMIC DNA]</scope>
    <source>
        <strain evidence="2">Lindley</strain>
    </source>
</reference>
<feature type="region of interest" description="Disordered" evidence="1">
    <location>
        <begin position="1"/>
        <end position="67"/>
    </location>
</feature>
<dbReference type="AlphaFoldDB" id="A0A183BXE3"/>
<dbReference type="Proteomes" id="UP000050741">
    <property type="component" value="Unassembled WGS sequence"/>
</dbReference>
<dbReference type="WBParaSite" id="GPLIN_000528200">
    <property type="protein sequence ID" value="GPLIN_000528200"/>
    <property type="gene ID" value="GPLIN_000528200"/>
</dbReference>
<evidence type="ECO:0000256" key="1">
    <source>
        <dbReference type="SAM" id="MobiDB-lite"/>
    </source>
</evidence>
<reference evidence="3" key="2">
    <citation type="submission" date="2016-06" db="UniProtKB">
        <authorList>
            <consortium name="WormBaseParasite"/>
        </authorList>
    </citation>
    <scope>IDENTIFICATION</scope>
</reference>
<evidence type="ECO:0000313" key="3">
    <source>
        <dbReference type="WBParaSite" id="GPLIN_000528200"/>
    </source>
</evidence>
<keyword evidence="2" id="KW-1185">Reference proteome</keyword>
<accession>A0A183BXE3</accession>
<organism evidence="2 3">
    <name type="scientific">Globodera pallida</name>
    <name type="common">Potato cyst nematode worm</name>
    <name type="synonym">Heterodera pallida</name>
    <dbReference type="NCBI Taxonomy" id="36090"/>
    <lineage>
        <taxon>Eukaryota</taxon>
        <taxon>Metazoa</taxon>
        <taxon>Ecdysozoa</taxon>
        <taxon>Nematoda</taxon>
        <taxon>Chromadorea</taxon>
        <taxon>Rhabditida</taxon>
        <taxon>Tylenchina</taxon>
        <taxon>Tylenchomorpha</taxon>
        <taxon>Tylenchoidea</taxon>
        <taxon>Heteroderidae</taxon>
        <taxon>Heteroderinae</taxon>
        <taxon>Globodera</taxon>
    </lineage>
</organism>
<proteinExistence type="predicted"/>